<dbReference type="Gene3D" id="1.10.3210.10">
    <property type="entry name" value="Hypothetical protein af1432"/>
    <property type="match status" value="1"/>
</dbReference>
<sequence>MLDMENTISKKRRIIFYIVMLTILAGFLIVECVYPSERTERSMEASICYTGTFVWEKPDGTEEIISVPGKYEVPVGETMVITTQLPADYNESSIALRSSLQDVKFYIDGQLRGDYNTRKTRPFGKNSASRYVFCETSEKDAGKELRIEMTTYTDNYSGVINEVWCGDKVDVWTHIFSEYGTETIIAFFILFAGIITILFSLALGVVYHTTFDMEYLGWCIMMGAIWMLGESKLRQLWISNASVLAGMCFIVIMLCPIPILLYIDSVQKGRYTKLYHIMEGMAFLNFLISTILQLSGKLDYIEIMPVGHVIMGLTFFLILGTFIRDMHQNKSRSYHLVLVGVIVAMIATLIEAVSAYFVVSISGIFIGIGLLVLLFVNIIQTMKSVRDMELQRQKEEVEKRRKQTEKMALQMIRTLSTTLEAKDEYTNGHSYRVAQYSALIARELGWSKKEILNLKNAAYLHDVGKIGIPDTILNKPSRLSDDEYALIKAHTVIGADILKDITMIEHVADVTRYHHERYDGKGYPDGLVGNEIPIYARVVAVADSYDAMNSRRIYRNALSAEMIEEELRKNRGTQFDPEITDRFLRLLKEGKVEVEEECLEAEDADGVADLERETGKFLSDVMATMRSQGDSENYDYLTGLSMRSKGEMVIAQLMQEHSGCLVFLDMDNLKKINDLFGHKAGDRALKLLGNLIADVTCGHVGCRFGGDEFVLFFQNVNKEEVTDKIAMLFRRFREDKEADAEIRCASLSAGMCMTSPGDTFESCYLNADKALYYVKQNGKDQFCFYHEMEENGIPDTPTGRDLKKVANALQESGSYSGALDMDFRGFARIYEYMNSLGARYRYACYLVMVTMDTISDQTMYMESIEQALDCMEKSIRQKIRKVDICTRYSAMQYLIILFEPEESQIPKVMERIFMQYYKMYEKNDFKPGYEYIPMLGKKNDIPDGNSKI</sequence>
<dbReference type="CDD" id="cd01949">
    <property type="entry name" value="GGDEF"/>
    <property type="match status" value="1"/>
</dbReference>
<evidence type="ECO:0000259" key="2">
    <source>
        <dbReference type="PROSITE" id="PS50887"/>
    </source>
</evidence>
<feature type="transmembrane region" description="Helical" evidence="1">
    <location>
        <begin position="334"/>
        <end position="350"/>
    </location>
</feature>
<dbReference type="NCBIfam" id="TIGR00254">
    <property type="entry name" value="GGDEF"/>
    <property type="match status" value="1"/>
</dbReference>
<dbReference type="EMBL" id="JAOQKE010000017">
    <property type="protein sequence ID" value="MCU6726035.1"/>
    <property type="molecule type" value="Genomic_DNA"/>
</dbReference>
<keyword evidence="5" id="KW-0548">Nucleotidyltransferase</keyword>
<comment type="caution">
    <text evidence="5">The sequence shown here is derived from an EMBL/GenBank/DDBJ whole genome shotgun (WGS) entry which is preliminary data.</text>
</comment>
<reference evidence="5 6" key="1">
    <citation type="journal article" date="2021" name="ISME Commun">
        <title>Automated analysis of genomic sequences facilitates high-throughput and comprehensive description of bacteria.</title>
        <authorList>
            <person name="Hitch T.C.A."/>
        </authorList>
    </citation>
    <scope>NUCLEOTIDE SEQUENCE [LARGE SCALE GENOMIC DNA]</scope>
    <source>
        <strain evidence="5 6">Sanger_29</strain>
    </source>
</reference>
<dbReference type="PANTHER" id="PTHR43155:SF2">
    <property type="entry name" value="CYCLIC DI-GMP PHOSPHODIESTERASE PA4108"/>
    <property type="match status" value="1"/>
</dbReference>
<feature type="transmembrane region" description="Helical" evidence="1">
    <location>
        <begin position="184"/>
        <end position="206"/>
    </location>
</feature>
<feature type="transmembrane region" description="Helical" evidence="1">
    <location>
        <begin position="241"/>
        <end position="262"/>
    </location>
</feature>
<dbReference type="InterPro" id="IPR003607">
    <property type="entry name" value="HD/PDEase_dom"/>
</dbReference>
<dbReference type="InterPro" id="IPR043128">
    <property type="entry name" value="Rev_trsase/Diguanyl_cyclase"/>
</dbReference>
<keyword evidence="1" id="KW-0812">Transmembrane</keyword>
<dbReference type="PANTHER" id="PTHR43155">
    <property type="entry name" value="CYCLIC DI-GMP PHOSPHODIESTERASE PA4108-RELATED"/>
    <property type="match status" value="1"/>
</dbReference>
<dbReference type="SUPFAM" id="SSF55073">
    <property type="entry name" value="Nucleotide cyclase"/>
    <property type="match status" value="1"/>
</dbReference>
<dbReference type="NCBIfam" id="TIGR00277">
    <property type="entry name" value="HDIG"/>
    <property type="match status" value="1"/>
</dbReference>
<keyword evidence="1" id="KW-0472">Membrane</keyword>
<evidence type="ECO:0000313" key="5">
    <source>
        <dbReference type="EMBL" id="MCU6726035.1"/>
    </source>
</evidence>
<name>A0ABT2SP40_9FIRM</name>
<dbReference type="InterPro" id="IPR006675">
    <property type="entry name" value="HDIG_dom"/>
</dbReference>
<evidence type="ECO:0000259" key="3">
    <source>
        <dbReference type="PROSITE" id="PS51831"/>
    </source>
</evidence>
<evidence type="ECO:0000256" key="1">
    <source>
        <dbReference type="SAM" id="Phobius"/>
    </source>
</evidence>
<dbReference type="GO" id="GO:0052621">
    <property type="term" value="F:diguanylate cyclase activity"/>
    <property type="evidence" value="ECO:0007669"/>
    <property type="project" value="UniProtKB-EC"/>
</dbReference>
<feature type="transmembrane region" description="Helical" evidence="1">
    <location>
        <begin position="14"/>
        <end position="36"/>
    </location>
</feature>
<dbReference type="RefSeq" id="WP_262655290.1">
    <property type="nucleotide sequence ID" value="NZ_JAOQKE010000017.1"/>
</dbReference>
<feature type="transmembrane region" description="Helical" evidence="1">
    <location>
        <begin position="213"/>
        <end position="229"/>
    </location>
</feature>
<feature type="domain" description="HD-GYP" evidence="4">
    <location>
        <begin position="404"/>
        <end position="599"/>
    </location>
</feature>
<dbReference type="InterPro" id="IPR029787">
    <property type="entry name" value="Nucleotide_cyclase"/>
</dbReference>
<dbReference type="PROSITE" id="PS51832">
    <property type="entry name" value="HD_GYP"/>
    <property type="match status" value="1"/>
</dbReference>
<evidence type="ECO:0000259" key="4">
    <source>
        <dbReference type="PROSITE" id="PS51832"/>
    </source>
</evidence>
<proteinExistence type="predicted"/>
<dbReference type="Gene3D" id="3.30.70.270">
    <property type="match status" value="1"/>
</dbReference>
<dbReference type="CDD" id="cd00077">
    <property type="entry name" value="HDc"/>
    <property type="match status" value="1"/>
</dbReference>
<dbReference type="SUPFAM" id="SSF109604">
    <property type="entry name" value="HD-domain/PDEase-like"/>
    <property type="match status" value="1"/>
</dbReference>
<feature type="transmembrane region" description="Helical" evidence="1">
    <location>
        <begin position="274"/>
        <end position="294"/>
    </location>
</feature>
<dbReference type="SMART" id="SM00471">
    <property type="entry name" value="HDc"/>
    <property type="match status" value="1"/>
</dbReference>
<feature type="transmembrane region" description="Helical" evidence="1">
    <location>
        <begin position="356"/>
        <end position="379"/>
    </location>
</feature>
<dbReference type="Pfam" id="PF13487">
    <property type="entry name" value="HD_5"/>
    <property type="match status" value="1"/>
</dbReference>
<keyword evidence="5" id="KW-0808">Transferase</keyword>
<keyword evidence="6" id="KW-1185">Reference proteome</keyword>
<dbReference type="PROSITE" id="PS51831">
    <property type="entry name" value="HD"/>
    <property type="match status" value="1"/>
</dbReference>
<gene>
    <name evidence="5" type="ORF">OCV47_11910</name>
</gene>
<dbReference type="PROSITE" id="PS50887">
    <property type="entry name" value="GGDEF"/>
    <property type="match status" value="1"/>
</dbReference>
<accession>A0ABT2SP40</accession>
<feature type="transmembrane region" description="Helical" evidence="1">
    <location>
        <begin position="300"/>
        <end position="322"/>
    </location>
</feature>
<feature type="domain" description="HD" evidence="3">
    <location>
        <begin position="426"/>
        <end position="548"/>
    </location>
</feature>
<organism evidence="5 6">
    <name type="scientific">Muricoprocola aceti</name>
    <dbReference type="NCBI Taxonomy" id="2981772"/>
    <lineage>
        <taxon>Bacteria</taxon>
        <taxon>Bacillati</taxon>
        <taxon>Bacillota</taxon>
        <taxon>Clostridia</taxon>
        <taxon>Lachnospirales</taxon>
        <taxon>Lachnospiraceae</taxon>
        <taxon>Muricoprocola</taxon>
    </lineage>
</organism>
<dbReference type="InterPro" id="IPR037522">
    <property type="entry name" value="HD_GYP_dom"/>
</dbReference>
<dbReference type="Pfam" id="PF00990">
    <property type="entry name" value="GGDEF"/>
    <property type="match status" value="1"/>
</dbReference>
<dbReference type="EC" id="2.7.7.65" evidence="5"/>
<keyword evidence="1" id="KW-1133">Transmembrane helix</keyword>
<dbReference type="SMART" id="SM00267">
    <property type="entry name" value="GGDEF"/>
    <property type="match status" value="1"/>
</dbReference>
<feature type="domain" description="GGDEF" evidence="2">
    <location>
        <begin position="657"/>
        <end position="787"/>
    </location>
</feature>
<dbReference type="InterPro" id="IPR000160">
    <property type="entry name" value="GGDEF_dom"/>
</dbReference>
<evidence type="ECO:0000313" key="6">
    <source>
        <dbReference type="Proteomes" id="UP001652338"/>
    </source>
</evidence>
<protein>
    <submittedName>
        <fullName evidence="5">Diguanylate cyclase</fullName>
        <ecNumber evidence="5">2.7.7.65</ecNumber>
    </submittedName>
</protein>
<dbReference type="Proteomes" id="UP001652338">
    <property type="component" value="Unassembled WGS sequence"/>
</dbReference>
<dbReference type="InterPro" id="IPR006674">
    <property type="entry name" value="HD_domain"/>
</dbReference>